<sequence length="75" mass="8843">MIFILLGIVLLSMKLVDIHPVAGWEWHFFAVPFIAAIVWFEFLEPMLGLDVKRQLNKKRQFEARVHGAQNKKPRR</sequence>
<proteinExistence type="predicted"/>
<dbReference type="InterPro" id="IPR031044">
    <property type="entry name" value="Small_Trp_rich"/>
</dbReference>
<comment type="caution">
    <text evidence="2">The sequence shown here is derived from an EMBL/GenBank/DDBJ whole genome shotgun (WGS) entry which is preliminary data.</text>
</comment>
<dbReference type="RefSeq" id="WP_257511288.1">
    <property type="nucleotide sequence ID" value="NZ_JANKHG010000015.1"/>
</dbReference>
<gene>
    <name evidence="2" type="ORF">NSP04_05220</name>
</gene>
<evidence type="ECO:0000313" key="3">
    <source>
        <dbReference type="Proteomes" id="UP001165267"/>
    </source>
</evidence>
<feature type="transmembrane region" description="Helical" evidence="1">
    <location>
        <begin position="28"/>
        <end position="49"/>
    </location>
</feature>
<dbReference type="EMBL" id="JANKHG010000015">
    <property type="protein sequence ID" value="MCR2746044.1"/>
    <property type="molecule type" value="Genomic_DNA"/>
</dbReference>
<keyword evidence="1" id="KW-1133">Transmembrane helix</keyword>
<dbReference type="NCBIfam" id="TIGR04438">
    <property type="entry name" value="small_Trp_rich"/>
    <property type="match status" value="1"/>
</dbReference>
<keyword evidence="1" id="KW-0472">Membrane</keyword>
<reference evidence="2" key="1">
    <citation type="submission" date="2022-07" db="EMBL/GenBank/DDBJ databases">
        <authorList>
            <person name="Xamxidin M."/>
        </authorList>
    </citation>
    <scope>NUCLEOTIDE SEQUENCE</scope>
    <source>
        <strain evidence="2">YS8-69</strain>
    </source>
</reference>
<protein>
    <submittedName>
        <fullName evidence="2">TIGR04438 family Trp-rich protein</fullName>
    </submittedName>
</protein>
<organism evidence="2 3">
    <name type="scientific">Limnobacter parvus</name>
    <dbReference type="NCBI Taxonomy" id="2939690"/>
    <lineage>
        <taxon>Bacteria</taxon>
        <taxon>Pseudomonadati</taxon>
        <taxon>Pseudomonadota</taxon>
        <taxon>Betaproteobacteria</taxon>
        <taxon>Burkholderiales</taxon>
        <taxon>Burkholderiaceae</taxon>
        <taxon>Limnobacter</taxon>
    </lineage>
</organism>
<accession>A0ABT1XIX0</accession>
<evidence type="ECO:0000256" key="1">
    <source>
        <dbReference type="SAM" id="Phobius"/>
    </source>
</evidence>
<keyword evidence="1" id="KW-0812">Transmembrane</keyword>
<dbReference type="Proteomes" id="UP001165267">
    <property type="component" value="Unassembled WGS sequence"/>
</dbReference>
<keyword evidence="3" id="KW-1185">Reference proteome</keyword>
<evidence type="ECO:0000313" key="2">
    <source>
        <dbReference type="EMBL" id="MCR2746044.1"/>
    </source>
</evidence>
<name>A0ABT1XIX0_9BURK</name>